<gene>
    <name evidence="7" type="ORF">FHR32_002509</name>
</gene>
<dbReference type="PROSITE" id="PS51387">
    <property type="entry name" value="FAD_PCMH"/>
    <property type="match status" value="1"/>
</dbReference>
<protein>
    <submittedName>
        <fullName evidence="7">FAD/FMN-containing dehydrogenase</fullName>
    </submittedName>
</protein>
<evidence type="ECO:0000313" key="8">
    <source>
        <dbReference type="Proteomes" id="UP000534286"/>
    </source>
</evidence>
<evidence type="ECO:0000313" key="7">
    <source>
        <dbReference type="EMBL" id="MBB4938204.1"/>
    </source>
</evidence>
<dbReference type="InterPro" id="IPR016166">
    <property type="entry name" value="FAD-bd_PCMH"/>
</dbReference>
<dbReference type="InterPro" id="IPR006094">
    <property type="entry name" value="Oxid_FAD_bind_N"/>
</dbReference>
<comment type="caution">
    <text evidence="7">The sequence shown here is derived from an EMBL/GenBank/DDBJ whole genome shotgun (WGS) entry which is preliminary data.</text>
</comment>
<dbReference type="AlphaFoldDB" id="A0A7W7W9M1"/>
<keyword evidence="8" id="KW-1185">Reference proteome</keyword>
<reference evidence="7 8" key="1">
    <citation type="submission" date="2020-08" db="EMBL/GenBank/DDBJ databases">
        <title>Sequencing the genomes of 1000 actinobacteria strains.</title>
        <authorList>
            <person name="Klenk H.-P."/>
        </authorList>
    </citation>
    <scope>NUCLEOTIDE SEQUENCE [LARGE SCALE GENOMIC DNA]</scope>
    <source>
        <strain evidence="7 8">DSM 43023</strain>
    </source>
</reference>
<dbReference type="Gene3D" id="3.30.465.10">
    <property type="match status" value="1"/>
</dbReference>
<name>A0A7W7W9M1_9ACTN</name>
<keyword evidence="3" id="KW-0285">Flavoprotein</keyword>
<dbReference type="PANTHER" id="PTHR42973:SF39">
    <property type="entry name" value="FAD-BINDING PCMH-TYPE DOMAIN-CONTAINING PROTEIN"/>
    <property type="match status" value="1"/>
</dbReference>
<sequence>MEQPVLAVVEAGDADDVAALAGYARLAGLTVSAQPSGHGATGDVDGVILLRTGRLDGVDIRPGQRSVRVGAGVKWDRELTAASPHGLTGLAGSSPVPSVIGYTLGGGLSWFGRRHGFAADSVRALDVVDAGGAGPGSPPTPTPTCSGRCVAVAATSPW</sequence>
<accession>A0A7W7W9M1</accession>
<feature type="domain" description="FAD-binding PCMH-type" evidence="6">
    <location>
        <begin position="1"/>
        <end position="158"/>
    </location>
</feature>
<evidence type="ECO:0000256" key="1">
    <source>
        <dbReference type="ARBA" id="ARBA00001974"/>
    </source>
</evidence>
<dbReference type="InterPro" id="IPR016169">
    <property type="entry name" value="FAD-bd_PCMH_sub2"/>
</dbReference>
<evidence type="ECO:0000256" key="2">
    <source>
        <dbReference type="ARBA" id="ARBA00005466"/>
    </source>
</evidence>
<dbReference type="InterPro" id="IPR050416">
    <property type="entry name" value="FAD-linked_Oxidoreductase"/>
</dbReference>
<keyword evidence="4" id="KW-0274">FAD</keyword>
<evidence type="ECO:0000256" key="5">
    <source>
        <dbReference type="ARBA" id="ARBA00023002"/>
    </source>
</evidence>
<dbReference type="GO" id="GO:0071949">
    <property type="term" value="F:FAD binding"/>
    <property type="evidence" value="ECO:0007669"/>
    <property type="project" value="InterPro"/>
</dbReference>
<dbReference type="SUPFAM" id="SSF56176">
    <property type="entry name" value="FAD-binding/transporter-associated domain-like"/>
    <property type="match status" value="1"/>
</dbReference>
<dbReference type="InterPro" id="IPR036318">
    <property type="entry name" value="FAD-bd_PCMH-like_sf"/>
</dbReference>
<dbReference type="Proteomes" id="UP000534286">
    <property type="component" value="Unassembled WGS sequence"/>
</dbReference>
<evidence type="ECO:0000256" key="3">
    <source>
        <dbReference type="ARBA" id="ARBA00022630"/>
    </source>
</evidence>
<dbReference type="EMBL" id="JACHJU010000001">
    <property type="protein sequence ID" value="MBB4938204.1"/>
    <property type="molecule type" value="Genomic_DNA"/>
</dbReference>
<evidence type="ECO:0000259" key="6">
    <source>
        <dbReference type="PROSITE" id="PS51387"/>
    </source>
</evidence>
<dbReference type="RefSeq" id="WP_312882285.1">
    <property type="nucleotide sequence ID" value="NZ_BAABEK010000022.1"/>
</dbReference>
<comment type="cofactor">
    <cofactor evidence="1">
        <name>FAD</name>
        <dbReference type="ChEBI" id="CHEBI:57692"/>
    </cofactor>
</comment>
<comment type="similarity">
    <text evidence="2">Belongs to the oxygen-dependent FAD-linked oxidoreductase family.</text>
</comment>
<evidence type="ECO:0000256" key="4">
    <source>
        <dbReference type="ARBA" id="ARBA00022827"/>
    </source>
</evidence>
<keyword evidence="5" id="KW-0560">Oxidoreductase</keyword>
<dbReference type="Pfam" id="PF01565">
    <property type="entry name" value="FAD_binding_4"/>
    <property type="match status" value="1"/>
</dbReference>
<dbReference type="GO" id="GO:0016491">
    <property type="term" value="F:oxidoreductase activity"/>
    <property type="evidence" value="ECO:0007669"/>
    <property type="project" value="UniProtKB-KW"/>
</dbReference>
<proteinExistence type="inferred from homology"/>
<organism evidence="7 8">
    <name type="scientific">Streptosporangium album</name>
    <dbReference type="NCBI Taxonomy" id="47479"/>
    <lineage>
        <taxon>Bacteria</taxon>
        <taxon>Bacillati</taxon>
        <taxon>Actinomycetota</taxon>
        <taxon>Actinomycetes</taxon>
        <taxon>Streptosporangiales</taxon>
        <taxon>Streptosporangiaceae</taxon>
        <taxon>Streptosporangium</taxon>
    </lineage>
</organism>
<dbReference type="PANTHER" id="PTHR42973">
    <property type="entry name" value="BINDING OXIDOREDUCTASE, PUTATIVE (AFU_ORTHOLOGUE AFUA_1G17690)-RELATED"/>
    <property type="match status" value="1"/>
</dbReference>